<feature type="domain" description="HTH tetR-type" evidence="3">
    <location>
        <begin position="6"/>
        <end position="66"/>
    </location>
</feature>
<feature type="DNA-binding region" description="H-T-H motif" evidence="2">
    <location>
        <begin position="29"/>
        <end position="48"/>
    </location>
</feature>
<name>A0ABV9KXT0_9BACT</name>
<reference evidence="5" key="1">
    <citation type="journal article" date="2019" name="Int. J. Syst. Evol. Microbiol.">
        <title>The Global Catalogue of Microorganisms (GCM) 10K type strain sequencing project: providing services to taxonomists for standard genome sequencing and annotation.</title>
        <authorList>
            <consortium name="The Broad Institute Genomics Platform"/>
            <consortium name="The Broad Institute Genome Sequencing Center for Infectious Disease"/>
            <person name="Wu L."/>
            <person name="Ma J."/>
        </authorList>
    </citation>
    <scope>NUCLEOTIDE SEQUENCE [LARGE SCALE GENOMIC DNA]</scope>
    <source>
        <strain evidence="5">CCUG 66188</strain>
    </source>
</reference>
<dbReference type="PROSITE" id="PS50977">
    <property type="entry name" value="HTH_TETR_2"/>
    <property type="match status" value="1"/>
</dbReference>
<accession>A0ABV9KXT0</accession>
<protein>
    <submittedName>
        <fullName evidence="4">TetR/AcrR family transcriptional regulator</fullName>
    </submittedName>
</protein>
<evidence type="ECO:0000259" key="3">
    <source>
        <dbReference type="PROSITE" id="PS50977"/>
    </source>
</evidence>
<evidence type="ECO:0000256" key="1">
    <source>
        <dbReference type="ARBA" id="ARBA00023125"/>
    </source>
</evidence>
<evidence type="ECO:0000256" key="2">
    <source>
        <dbReference type="PROSITE-ProRule" id="PRU00335"/>
    </source>
</evidence>
<comment type="caution">
    <text evidence="4">The sequence shown here is derived from an EMBL/GenBank/DDBJ whole genome shotgun (WGS) entry which is preliminary data.</text>
</comment>
<dbReference type="InterPro" id="IPR009057">
    <property type="entry name" value="Homeodomain-like_sf"/>
</dbReference>
<keyword evidence="1 2" id="KW-0238">DNA-binding</keyword>
<gene>
    <name evidence="4" type="ORF">ACFO6W_15250</name>
</gene>
<dbReference type="InterPro" id="IPR001647">
    <property type="entry name" value="HTH_TetR"/>
</dbReference>
<dbReference type="Pfam" id="PF00440">
    <property type="entry name" value="TetR_N"/>
    <property type="match status" value="1"/>
</dbReference>
<dbReference type="EMBL" id="JBHSGN010000090">
    <property type="protein sequence ID" value="MFC4675057.1"/>
    <property type="molecule type" value="Genomic_DNA"/>
</dbReference>
<dbReference type="SUPFAM" id="SSF46689">
    <property type="entry name" value="Homeodomain-like"/>
    <property type="match status" value="1"/>
</dbReference>
<evidence type="ECO:0000313" key="4">
    <source>
        <dbReference type="EMBL" id="MFC4675057.1"/>
    </source>
</evidence>
<dbReference type="PRINTS" id="PR00455">
    <property type="entry name" value="HTHTETR"/>
</dbReference>
<organism evidence="4 5">
    <name type="scientific">Dysgonomonas termitidis</name>
    <dbReference type="NCBI Taxonomy" id="1516126"/>
    <lineage>
        <taxon>Bacteria</taxon>
        <taxon>Pseudomonadati</taxon>
        <taxon>Bacteroidota</taxon>
        <taxon>Bacteroidia</taxon>
        <taxon>Bacteroidales</taxon>
        <taxon>Dysgonomonadaceae</taxon>
        <taxon>Dysgonomonas</taxon>
    </lineage>
</organism>
<proteinExistence type="predicted"/>
<dbReference type="Proteomes" id="UP001596023">
    <property type="component" value="Unassembled WGS sequence"/>
</dbReference>
<sequence>MERDRDMTEEKLIKAVGELIVKEGFESLGVRKVAEQAGVNKTLIYRYFKSLDGIIYAYMKKHDFWLNTPLKQPDVSDIKGYLKTFYRREIAEYRDNIALKRLKRWELSSDKDFVVEIRAQREKNGVQFMEMMSGFSKVDKEQLQAITALMDAGIAYLAMLEENCQMYNGIDIQSDDGWKQIAKGIDSLIDIITK</sequence>
<keyword evidence="5" id="KW-1185">Reference proteome</keyword>
<dbReference type="RefSeq" id="WP_379997915.1">
    <property type="nucleotide sequence ID" value="NZ_JBHSGN010000090.1"/>
</dbReference>
<dbReference type="Gene3D" id="1.10.357.10">
    <property type="entry name" value="Tetracycline Repressor, domain 2"/>
    <property type="match status" value="1"/>
</dbReference>
<evidence type="ECO:0000313" key="5">
    <source>
        <dbReference type="Proteomes" id="UP001596023"/>
    </source>
</evidence>